<organism evidence="8 9">
    <name type="scientific">Paenibacillus thiaminolyticus</name>
    <name type="common">Bacillus thiaminolyticus</name>
    <dbReference type="NCBI Taxonomy" id="49283"/>
    <lineage>
        <taxon>Bacteria</taxon>
        <taxon>Bacillati</taxon>
        <taxon>Bacillota</taxon>
        <taxon>Bacilli</taxon>
        <taxon>Bacillales</taxon>
        <taxon>Paenibacillaceae</taxon>
        <taxon>Paenibacillus</taxon>
    </lineage>
</organism>
<keyword evidence="6" id="KW-1133">Transmembrane helix</keyword>
<proteinExistence type="inferred from homology"/>
<dbReference type="PANTHER" id="PTHR13887:SF14">
    <property type="entry name" value="DISULFIDE BOND FORMATION PROTEIN D"/>
    <property type="match status" value="1"/>
</dbReference>
<evidence type="ECO:0000256" key="2">
    <source>
        <dbReference type="ARBA" id="ARBA00022729"/>
    </source>
</evidence>
<evidence type="ECO:0000256" key="4">
    <source>
        <dbReference type="ARBA" id="ARBA00023157"/>
    </source>
</evidence>
<dbReference type="Proteomes" id="UP001209276">
    <property type="component" value="Unassembled WGS sequence"/>
</dbReference>
<protein>
    <submittedName>
        <fullName evidence="8">DsbA family protein</fullName>
    </submittedName>
</protein>
<dbReference type="InterPro" id="IPR012336">
    <property type="entry name" value="Thioredoxin-like_fold"/>
</dbReference>
<feature type="domain" description="Thioredoxin" evidence="7">
    <location>
        <begin position="43"/>
        <end position="239"/>
    </location>
</feature>
<keyword evidence="6" id="KW-0812">Transmembrane</keyword>
<evidence type="ECO:0000256" key="3">
    <source>
        <dbReference type="ARBA" id="ARBA00023002"/>
    </source>
</evidence>
<gene>
    <name evidence="8" type="ORF">M5W83_14385</name>
</gene>
<evidence type="ECO:0000313" key="9">
    <source>
        <dbReference type="Proteomes" id="UP001209276"/>
    </source>
</evidence>
<dbReference type="EMBL" id="JAMDMM010000024">
    <property type="protein sequence ID" value="MCY9608333.1"/>
    <property type="molecule type" value="Genomic_DNA"/>
</dbReference>
<feature type="transmembrane region" description="Helical" evidence="6">
    <location>
        <begin position="23"/>
        <end position="42"/>
    </location>
</feature>
<evidence type="ECO:0000259" key="7">
    <source>
        <dbReference type="PROSITE" id="PS51352"/>
    </source>
</evidence>
<name>A0ABT4FVY7_PANTH</name>
<dbReference type="SUPFAM" id="SSF52833">
    <property type="entry name" value="Thioredoxin-like"/>
    <property type="match status" value="1"/>
</dbReference>
<accession>A0ABT4FVY7</accession>
<evidence type="ECO:0000256" key="5">
    <source>
        <dbReference type="ARBA" id="ARBA00023284"/>
    </source>
</evidence>
<keyword evidence="6" id="KW-0472">Membrane</keyword>
<dbReference type="RefSeq" id="WP_244194309.1">
    <property type="nucleotide sequence ID" value="NZ_CABMNB010000039.1"/>
</dbReference>
<comment type="similarity">
    <text evidence="1">Belongs to the thioredoxin family. DsbA subfamily.</text>
</comment>
<reference evidence="8 9" key="1">
    <citation type="submission" date="2022-05" db="EMBL/GenBank/DDBJ databases">
        <title>Genome Sequencing of Bee-Associated Microbes.</title>
        <authorList>
            <person name="Dunlap C."/>
        </authorList>
    </citation>
    <scope>NUCLEOTIDE SEQUENCE [LARGE SCALE GENOMIC DNA]</scope>
    <source>
        <strain evidence="8 9">NRRL B-14613</strain>
    </source>
</reference>
<keyword evidence="4" id="KW-1015">Disulfide bond</keyword>
<keyword evidence="3" id="KW-0560">Oxidoreductase</keyword>
<dbReference type="InterPro" id="IPR013766">
    <property type="entry name" value="Thioredoxin_domain"/>
</dbReference>
<evidence type="ECO:0000256" key="1">
    <source>
        <dbReference type="ARBA" id="ARBA00005791"/>
    </source>
</evidence>
<dbReference type="PROSITE" id="PS51352">
    <property type="entry name" value="THIOREDOXIN_2"/>
    <property type="match status" value="1"/>
</dbReference>
<dbReference type="GeneID" id="76998141"/>
<dbReference type="Pfam" id="PF13462">
    <property type="entry name" value="Thioredoxin_4"/>
    <property type="match status" value="1"/>
</dbReference>
<dbReference type="PANTHER" id="PTHR13887">
    <property type="entry name" value="GLUTATHIONE S-TRANSFERASE KAPPA"/>
    <property type="match status" value="1"/>
</dbReference>
<dbReference type="Gene3D" id="3.40.30.10">
    <property type="entry name" value="Glutaredoxin"/>
    <property type="match status" value="1"/>
</dbReference>
<dbReference type="InterPro" id="IPR036249">
    <property type="entry name" value="Thioredoxin-like_sf"/>
</dbReference>
<evidence type="ECO:0000256" key="6">
    <source>
        <dbReference type="SAM" id="Phobius"/>
    </source>
</evidence>
<comment type="caution">
    <text evidence="8">The sequence shown here is derived from an EMBL/GenBank/DDBJ whole genome shotgun (WGS) entry which is preliminary data.</text>
</comment>
<evidence type="ECO:0000313" key="8">
    <source>
        <dbReference type="EMBL" id="MCY9608333.1"/>
    </source>
</evidence>
<keyword evidence="5" id="KW-0676">Redox-active center</keyword>
<sequence>MAKTTKHRATSSSRKGKKGNDRAFLLMIPIAIVVLAVLIYVLNQQGEKMKQEEIANQPPVEFNIEGQPTLGNADAAVSIVEFGDYKCPACKIWNDTIYPQLKADYIDTGKVKFTFLNKLVIPGSELAAETAEEVFRQQPEAFWSFHHELYRAQQEERQDWATAPFLIDFAQRTVPDLDTAQLEKALQDRTMRDEVMKDEQQAAQARVHGTPAVFVDGVEFNGNYLDYESLKAMIDKALEKAQ</sequence>
<keyword evidence="2" id="KW-0732">Signal</keyword>
<keyword evidence="9" id="KW-1185">Reference proteome</keyword>